<keyword evidence="1" id="KW-1133">Transmembrane helix</keyword>
<keyword evidence="3" id="KW-1185">Reference proteome</keyword>
<accession>A0A1H0KNW3</accession>
<keyword evidence="1" id="KW-0472">Membrane</keyword>
<evidence type="ECO:0000313" key="2">
    <source>
        <dbReference type="EMBL" id="SDO57664.1"/>
    </source>
</evidence>
<organism evidence="2 3">
    <name type="scientific">Paracidovorax cattleyae</name>
    <dbReference type="NCBI Taxonomy" id="80868"/>
    <lineage>
        <taxon>Bacteria</taxon>
        <taxon>Pseudomonadati</taxon>
        <taxon>Pseudomonadota</taxon>
        <taxon>Betaproteobacteria</taxon>
        <taxon>Burkholderiales</taxon>
        <taxon>Comamonadaceae</taxon>
        <taxon>Paracidovorax</taxon>
    </lineage>
</organism>
<sequence>MNTLPPSRILRRACVLFAWGCWAFAWWKSIWWLVPVSFIPYLLCNRYGYLLDRNRPEDRGEP</sequence>
<reference evidence="3" key="1">
    <citation type="submission" date="2016-10" db="EMBL/GenBank/DDBJ databases">
        <authorList>
            <person name="Varghese N."/>
            <person name="Submissions S."/>
        </authorList>
    </citation>
    <scope>NUCLEOTIDE SEQUENCE [LARGE SCALE GENOMIC DNA]</scope>
    <source>
        <strain evidence="3">DSM 17101</strain>
    </source>
</reference>
<dbReference type="Proteomes" id="UP000199317">
    <property type="component" value="Unassembled WGS sequence"/>
</dbReference>
<keyword evidence="1" id="KW-0812">Transmembrane</keyword>
<evidence type="ECO:0000313" key="3">
    <source>
        <dbReference type="Proteomes" id="UP000199317"/>
    </source>
</evidence>
<name>A0A1H0KNW3_9BURK</name>
<dbReference type="RefSeq" id="WP_143015843.1">
    <property type="nucleotide sequence ID" value="NZ_CP028290.1"/>
</dbReference>
<dbReference type="OrthoDB" id="9893149at2"/>
<feature type="transmembrane region" description="Helical" evidence="1">
    <location>
        <begin position="9"/>
        <end position="25"/>
    </location>
</feature>
<dbReference type="EMBL" id="FNJL01000001">
    <property type="protein sequence ID" value="SDO57664.1"/>
    <property type="molecule type" value="Genomic_DNA"/>
</dbReference>
<protein>
    <submittedName>
        <fullName evidence="2">Uncharacterized protein</fullName>
    </submittedName>
</protein>
<gene>
    <name evidence="2" type="ORF">SAMN04489708_101302</name>
</gene>
<proteinExistence type="predicted"/>
<evidence type="ECO:0000256" key="1">
    <source>
        <dbReference type="SAM" id="Phobius"/>
    </source>
</evidence>
<dbReference type="AlphaFoldDB" id="A0A1H0KNW3"/>